<comment type="function">
    <text evidence="11">Component of the ubiquinol-cytochrome c oxidoreductase, a multisubunit transmembrane complex that is part of the mitochondrial electron transport chain which drives oxidative phosphorylation. The complex plays an important role in the uptake of multiple carbon sources present in different host niches.</text>
</comment>
<gene>
    <name evidence="12" type="ORF">C2E21_4355</name>
</gene>
<comment type="subcellular location">
    <subcellularLocation>
        <location evidence="1 11">Mitochondrion inner membrane</location>
        <topology evidence="1 11">Single-pass membrane protein</topology>
    </subcellularLocation>
</comment>
<evidence type="ECO:0000256" key="1">
    <source>
        <dbReference type="ARBA" id="ARBA00004434"/>
    </source>
</evidence>
<evidence type="ECO:0000256" key="5">
    <source>
        <dbReference type="ARBA" id="ARBA00022692"/>
    </source>
</evidence>
<dbReference type="EMBL" id="LHPG02000007">
    <property type="protein sequence ID" value="PRW57194.1"/>
    <property type="molecule type" value="Genomic_DNA"/>
</dbReference>
<evidence type="ECO:0000313" key="13">
    <source>
        <dbReference type="Proteomes" id="UP000239899"/>
    </source>
</evidence>
<evidence type="ECO:0000256" key="8">
    <source>
        <dbReference type="ARBA" id="ARBA00022989"/>
    </source>
</evidence>
<evidence type="ECO:0000256" key="11">
    <source>
        <dbReference type="RuleBase" id="RU368056"/>
    </source>
</evidence>
<dbReference type="STRING" id="3076.A0A2P6TT20"/>
<evidence type="ECO:0000256" key="10">
    <source>
        <dbReference type="ARBA" id="ARBA00023136"/>
    </source>
</evidence>
<keyword evidence="3 11" id="KW-0813">Transport</keyword>
<dbReference type="GO" id="GO:0005743">
    <property type="term" value="C:mitochondrial inner membrane"/>
    <property type="evidence" value="ECO:0007669"/>
    <property type="project" value="UniProtKB-SubCell"/>
</dbReference>
<keyword evidence="10" id="KW-0472">Membrane</keyword>
<dbReference type="InterPro" id="IPR008027">
    <property type="entry name" value="QCR9"/>
</dbReference>
<dbReference type="AlphaFoldDB" id="A0A2P6TT20"/>
<dbReference type="Gene3D" id="1.20.5.260">
    <property type="entry name" value="Cytochrome b-c1 complex subunit 9"/>
    <property type="match status" value="1"/>
</dbReference>
<dbReference type="FunFam" id="1.20.5.260:FF:000001">
    <property type="entry name" value="Cytochrome b-c1 complex subunit 9"/>
    <property type="match status" value="1"/>
</dbReference>
<organism evidence="12 13">
    <name type="scientific">Chlorella sorokiniana</name>
    <name type="common">Freshwater green alga</name>
    <dbReference type="NCBI Taxonomy" id="3076"/>
    <lineage>
        <taxon>Eukaryota</taxon>
        <taxon>Viridiplantae</taxon>
        <taxon>Chlorophyta</taxon>
        <taxon>core chlorophytes</taxon>
        <taxon>Trebouxiophyceae</taxon>
        <taxon>Chlorellales</taxon>
        <taxon>Chlorellaceae</taxon>
        <taxon>Chlorella clade</taxon>
        <taxon>Chlorella</taxon>
    </lineage>
</organism>
<comment type="subunit">
    <text evidence="11">Component of the ubiquinol-cytochrome c oxidoreductase (cytochrome b-c1 complex, complex III, CIII), a multisubunit enzyme composed of 3 respiratory subunits cytochrome b, cytochrome c1 and Rieske protein, 2 core protein subunits, and additional low-molecular weight protein subunits.</text>
</comment>
<dbReference type="Proteomes" id="UP000239899">
    <property type="component" value="Unassembled WGS sequence"/>
</dbReference>
<dbReference type="OrthoDB" id="44067at2759"/>
<evidence type="ECO:0000256" key="6">
    <source>
        <dbReference type="ARBA" id="ARBA00022792"/>
    </source>
</evidence>
<keyword evidence="6 11" id="KW-0999">Mitochondrion inner membrane</keyword>
<keyword evidence="4 11" id="KW-0679">Respiratory chain</keyword>
<dbReference type="PANTHER" id="PTHR12980">
    <property type="entry name" value="UBIQUINOL-CYTOCHROME C REDUCTASE COMPLEX, SUBUNIT X"/>
    <property type="match status" value="1"/>
</dbReference>
<reference evidence="12 13" key="1">
    <citation type="journal article" date="2018" name="Plant J.">
        <title>Genome sequences of Chlorella sorokiniana UTEX 1602 and Micractinium conductrix SAG 241.80: implications to maltose excretion by a green alga.</title>
        <authorList>
            <person name="Arriola M.B."/>
            <person name="Velmurugan N."/>
            <person name="Zhang Y."/>
            <person name="Plunkett M.H."/>
            <person name="Hondzo H."/>
            <person name="Barney B.M."/>
        </authorList>
    </citation>
    <scope>NUCLEOTIDE SEQUENCE [LARGE SCALE GENOMIC DNA]</scope>
    <source>
        <strain evidence="13">UTEX 1602</strain>
    </source>
</reference>
<evidence type="ECO:0000256" key="9">
    <source>
        <dbReference type="ARBA" id="ARBA00023128"/>
    </source>
</evidence>
<dbReference type="GO" id="GO:0006122">
    <property type="term" value="P:mitochondrial electron transport, ubiquinol to cytochrome c"/>
    <property type="evidence" value="ECO:0007669"/>
    <property type="project" value="UniProtKB-UniRule"/>
</dbReference>
<dbReference type="Pfam" id="PF05365">
    <property type="entry name" value="UCR_UQCRX_QCR9"/>
    <property type="match status" value="1"/>
</dbReference>
<evidence type="ECO:0000313" key="12">
    <source>
        <dbReference type="EMBL" id="PRW57194.1"/>
    </source>
</evidence>
<evidence type="ECO:0000256" key="4">
    <source>
        <dbReference type="ARBA" id="ARBA00022660"/>
    </source>
</evidence>
<comment type="caution">
    <text evidence="12">The sequence shown here is derived from an EMBL/GenBank/DDBJ whole genome shotgun (WGS) entry which is preliminary data.</text>
</comment>
<keyword evidence="13" id="KW-1185">Reference proteome</keyword>
<sequence length="58" mass="6595">MGLADTFYNVFVKRNSVYVATIIVGAFAGERMVHSIGDSLWESNNKGKLYKHMLEEKQ</sequence>
<keyword evidence="9 11" id="KW-0496">Mitochondrion</keyword>
<comment type="similarity">
    <text evidence="2 11">Belongs to the UQCR10/QCR9 family.</text>
</comment>
<keyword evidence="7 11" id="KW-0249">Electron transport</keyword>
<name>A0A2P6TT20_CHLSO</name>
<dbReference type="SUPFAM" id="SSF81514">
    <property type="entry name" value="Subunit X (non-heme 7 kDa protein) of cytochrome bc1 complex (Ubiquinol-cytochrome c reductase)"/>
    <property type="match status" value="1"/>
</dbReference>
<protein>
    <recommendedName>
        <fullName evidence="11">Complex III subunit 9</fullName>
    </recommendedName>
</protein>
<dbReference type="PANTHER" id="PTHR12980:SF0">
    <property type="entry name" value="CYTOCHROME B-C1 COMPLEX SUBUNIT 9"/>
    <property type="match status" value="1"/>
</dbReference>
<evidence type="ECO:0000256" key="3">
    <source>
        <dbReference type="ARBA" id="ARBA00022448"/>
    </source>
</evidence>
<proteinExistence type="inferred from homology"/>
<dbReference type="GO" id="GO:0045275">
    <property type="term" value="C:respiratory chain complex III"/>
    <property type="evidence" value="ECO:0007669"/>
    <property type="project" value="UniProtKB-UniRule"/>
</dbReference>
<accession>A0A2P6TT20</accession>
<keyword evidence="5" id="KW-0812">Transmembrane</keyword>
<evidence type="ECO:0000256" key="2">
    <source>
        <dbReference type="ARBA" id="ARBA00007856"/>
    </source>
</evidence>
<evidence type="ECO:0000256" key="7">
    <source>
        <dbReference type="ARBA" id="ARBA00022982"/>
    </source>
</evidence>
<dbReference type="InterPro" id="IPR036656">
    <property type="entry name" value="QCR9_sf"/>
</dbReference>
<keyword evidence="8" id="KW-1133">Transmembrane helix</keyword>